<accession>A0A5B1CLD6</accession>
<name>A0A5B1CLD6_9BACT</name>
<feature type="region of interest" description="Disordered" evidence="1">
    <location>
        <begin position="271"/>
        <end position="364"/>
    </location>
</feature>
<dbReference type="Proteomes" id="UP000322699">
    <property type="component" value="Unassembled WGS sequence"/>
</dbReference>
<sequence length="688" mass="75884">MIDRQSIEETVQQVADGEISLQQATGRLLDRLPESQRETEFESLASLTQRLGEPPVEVIDHWCFQLRQSLQTSSRHEVQPAIEKFKLDDFEVTSDGQIRFVDDREGEINAVDQAKFSPEQIEQFVVEFRDRLVGREVDLNDQVPRDQVPNDQITEEQNKNLAWPKIAVIAGTLLCGGALLWILSSNSTTTIAESNNDENDPSPATPKGVFADFPSTRATTGFAGNDLFAAIDSKLANPQRSVDSVDSLESLESISDEEISLLEADQAPSFSLESMMPGMPSPVAADLDSNDLQEPKSGTAVKAELPDVSKNPDDEPESSQDNAGDADNAGNESAMQLADETESDERVLSDNSLDANEPDELQQATRSVTSTAIQLPPMDQVAPMILDDQFPGAEASKTLTLTFPDDTELSIKPTDDSGVWNIVNDKGTRAIGIIDATTNNLTFAWAADAAKIAGARSLHHGRLSSGDGSAFFLRPKVQAEPWSIRLDQPDMRPTWNLTAPIPPSVSRMSVEIDLPEELEMTWVEPIPIDSPRRARGLAIIKPLDSESVDLAIKFDVRCSRKLSCRLRYAARLDSSMPWQLVSRDSLELFANQLAGRAELVSREADRLQNVYDMAGSRGKRIIRIKQKYNDGLADSLRQYADRIAELQSLVASVESGAAIRFRVWVMWPSGQEQTLFTNTEAEDLFPAK</sequence>
<protein>
    <recommendedName>
        <fullName evidence="4">Transmembrane protein</fullName>
    </recommendedName>
</protein>
<dbReference type="EMBL" id="VRLW01000001">
    <property type="protein sequence ID" value="KAA1261152.1"/>
    <property type="molecule type" value="Genomic_DNA"/>
</dbReference>
<dbReference type="AlphaFoldDB" id="A0A5B1CLD6"/>
<gene>
    <name evidence="2" type="ORF">LF1_36970</name>
</gene>
<feature type="compositionally biased region" description="Basic and acidic residues" evidence="1">
    <location>
        <begin position="304"/>
        <end position="313"/>
    </location>
</feature>
<dbReference type="RefSeq" id="WP_068266536.1">
    <property type="nucleotide sequence ID" value="NZ_LWSK01000124.1"/>
</dbReference>
<organism evidence="2 3">
    <name type="scientific">Rubripirellula obstinata</name>
    <dbReference type="NCBI Taxonomy" id="406547"/>
    <lineage>
        <taxon>Bacteria</taxon>
        <taxon>Pseudomonadati</taxon>
        <taxon>Planctomycetota</taxon>
        <taxon>Planctomycetia</taxon>
        <taxon>Pirellulales</taxon>
        <taxon>Pirellulaceae</taxon>
        <taxon>Rubripirellula</taxon>
    </lineage>
</organism>
<evidence type="ECO:0008006" key="4">
    <source>
        <dbReference type="Google" id="ProtNLM"/>
    </source>
</evidence>
<comment type="caution">
    <text evidence="2">The sequence shown here is derived from an EMBL/GenBank/DDBJ whole genome shotgun (WGS) entry which is preliminary data.</text>
</comment>
<evidence type="ECO:0000313" key="3">
    <source>
        <dbReference type="Proteomes" id="UP000322699"/>
    </source>
</evidence>
<evidence type="ECO:0000313" key="2">
    <source>
        <dbReference type="EMBL" id="KAA1261152.1"/>
    </source>
</evidence>
<proteinExistence type="predicted"/>
<evidence type="ECO:0000256" key="1">
    <source>
        <dbReference type="SAM" id="MobiDB-lite"/>
    </source>
</evidence>
<keyword evidence="3" id="KW-1185">Reference proteome</keyword>
<feature type="region of interest" description="Disordered" evidence="1">
    <location>
        <begin position="192"/>
        <end position="212"/>
    </location>
</feature>
<reference evidence="2 3" key="1">
    <citation type="submission" date="2019-08" db="EMBL/GenBank/DDBJ databases">
        <title>Deep-cultivation of Planctomycetes and their phenomic and genomic characterization uncovers novel biology.</title>
        <authorList>
            <person name="Wiegand S."/>
            <person name="Jogler M."/>
            <person name="Boedeker C."/>
            <person name="Pinto D."/>
            <person name="Vollmers J."/>
            <person name="Rivas-Marin E."/>
            <person name="Kohn T."/>
            <person name="Peeters S.H."/>
            <person name="Heuer A."/>
            <person name="Rast P."/>
            <person name="Oberbeckmann S."/>
            <person name="Bunk B."/>
            <person name="Jeske O."/>
            <person name="Meyerdierks A."/>
            <person name="Storesund J.E."/>
            <person name="Kallscheuer N."/>
            <person name="Luecker S."/>
            <person name="Lage O.M."/>
            <person name="Pohl T."/>
            <person name="Merkel B.J."/>
            <person name="Hornburger P."/>
            <person name="Mueller R.-W."/>
            <person name="Bruemmer F."/>
            <person name="Labrenz M."/>
            <person name="Spormann A.M."/>
            <person name="Op Den Camp H."/>
            <person name="Overmann J."/>
            <person name="Amann R."/>
            <person name="Jetten M.S.M."/>
            <person name="Mascher T."/>
            <person name="Medema M.H."/>
            <person name="Devos D.P."/>
            <person name="Kaster A.-K."/>
            <person name="Ovreas L."/>
            <person name="Rohde M."/>
            <person name="Galperin M.Y."/>
            <person name="Jogler C."/>
        </authorList>
    </citation>
    <scope>NUCLEOTIDE SEQUENCE [LARGE SCALE GENOMIC DNA]</scope>
    <source>
        <strain evidence="2 3">LF1</strain>
    </source>
</reference>